<feature type="domain" description="Helicase HerA central" evidence="2">
    <location>
        <begin position="530"/>
        <end position="764"/>
    </location>
</feature>
<feature type="compositionally biased region" description="Basic and acidic residues" evidence="1">
    <location>
        <begin position="336"/>
        <end position="348"/>
    </location>
</feature>
<dbReference type="InterPro" id="IPR051162">
    <property type="entry name" value="T4SS_component"/>
</dbReference>
<keyword evidence="3" id="KW-0547">Nucleotide-binding</keyword>
<feature type="compositionally biased region" description="Polar residues" evidence="1">
    <location>
        <begin position="241"/>
        <end position="263"/>
    </location>
</feature>
<sequence length="1076" mass="118360">MANLTEKKEAVPVPKYANVAEGYQAALQVVDDVILKNYITNLAGMEIIPLDQSVLESNISNNVLFFKITEMVYEKNEFASYKFASVFNTLSSSDAAIFLILDSDGEKTDFYMGIRSLDSDRTTSSLRNTLENAMIGQFPGIKTHDYTIEEIEEIIGKIKGNSISSVSCVANSKEQDLKNNQEFVQGLEKLVLSMRGQKYTGIIIANSTSQMQLRELRRGYETVYTQLSPFASVQVNYGQNSSIGTNESVSDSKSKSVTNTSSESKTDGTTKTHGTSKENTTSKVIKGVAAASSILGAAFAPATGGASLAVGGVVSVLGTAVAGSVSDSTSTNNSKTHSESTGKTESDTHTITTGSSITEGSSNAITLNIHDKSIEDMLARIEKQLKRMDEFESLGMYECAAYFLSEDQYAAEVAASTYKAIMRGENSGVEIAAINSWYTENSNVKGYEENNRKVEMIRQYVLNFMHPIFKYSGILGNVEVSPCAMVSGNELAIHMGMPRKSVCGLPVIEHADFGKEVVRYGAATGSSGINLGKVFNMGSAAPNSVFLDKSSLTMHTFVTGSTGSGKSNTIYEMIRQANNMGANFMIIEPAKGEYKHVFGNRPDVNVFGTNPEYSDLLRINPFRFPNGVHVLEHVDRLVEIFNVCWPMYAAMPAVLKDALLQAYEVCGWDFSTSRNTYGENLFPTFSDLQNEMVSVISSSAYSEEVKSNYMGSLVTRVKSLTNGLNGQIFCSNEIDNEVLFDKNVIIDLSRVGSLETKSLIMGILIMRLSEHRMSHAEETNASLKHLTILEEAHNILKRTSTEQSTEGSNVAGKSVEMISNAIAEMRTYGEGFVIVDQSPSAVDISAIRNTNTKIIMRLPDESDRRLAGKSAGLKDEQLDEIAKLPKGVAVVYQNDWVEPLLCSIQKYKGTEGKYQYEPTKRSNISTGRLRKSLLQFLLRNRVKNPVDSNVDDILKLLEHAEVSTKSKLGLQRILQEYKLRDDLSIWKEDKFENLSEVICGLLDGNTWVKAVIDNAGEFDDLTNSIMRNVEKMAPGLGNEYALAATQCLMKKEAKESDDYNEIYAAWITQLRSKGTM</sequence>
<dbReference type="Gene3D" id="3.40.50.300">
    <property type="entry name" value="P-loop containing nucleotide triphosphate hydrolases"/>
    <property type="match status" value="2"/>
</dbReference>
<dbReference type="InterPro" id="IPR002789">
    <property type="entry name" value="HerA_central"/>
</dbReference>
<evidence type="ECO:0000256" key="1">
    <source>
        <dbReference type="SAM" id="MobiDB-lite"/>
    </source>
</evidence>
<feature type="region of interest" description="Disordered" evidence="1">
    <location>
        <begin position="241"/>
        <end position="280"/>
    </location>
</feature>
<gene>
    <name evidence="3" type="ORF">SAMN04487759_10178</name>
</gene>
<dbReference type="Pfam" id="PF01935">
    <property type="entry name" value="DUF87"/>
    <property type="match status" value="1"/>
</dbReference>
<keyword evidence="3" id="KW-0347">Helicase</keyword>
<dbReference type="RefSeq" id="WP_074685173.1">
    <property type="nucleotide sequence ID" value="NZ_FNNF01000001.1"/>
</dbReference>
<keyword evidence="3" id="KW-0067">ATP-binding</keyword>
<evidence type="ECO:0000259" key="2">
    <source>
        <dbReference type="Pfam" id="PF01935"/>
    </source>
</evidence>
<dbReference type="PANTHER" id="PTHR30121">
    <property type="entry name" value="UNCHARACTERIZED PROTEIN YJGR-RELATED"/>
    <property type="match status" value="1"/>
</dbReference>
<organism evidence="3 4">
    <name type="scientific">Kandleria vitulina</name>
    <dbReference type="NCBI Taxonomy" id="1630"/>
    <lineage>
        <taxon>Bacteria</taxon>
        <taxon>Bacillati</taxon>
        <taxon>Bacillota</taxon>
        <taxon>Erysipelotrichia</taxon>
        <taxon>Erysipelotrichales</taxon>
        <taxon>Coprobacillaceae</taxon>
        <taxon>Kandleria</taxon>
    </lineage>
</organism>
<accession>A0A1H2PWU7</accession>
<dbReference type="EMBL" id="FNNF01000001">
    <property type="protein sequence ID" value="SDV99340.1"/>
    <property type="molecule type" value="Genomic_DNA"/>
</dbReference>
<feature type="region of interest" description="Disordered" evidence="1">
    <location>
        <begin position="324"/>
        <end position="357"/>
    </location>
</feature>
<dbReference type="AlphaFoldDB" id="A0A1H2PWU7"/>
<feature type="compositionally biased region" description="Polar residues" evidence="1">
    <location>
        <begin position="271"/>
        <end position="280"/>
    </location>
</feature>
<name>A0A1H2PWU7_9FIRM</name>
<dbReference type="PANTHER" id="PTHR30121:SF6">
    <property type="entry name" value="SLR6007 PROTEIN"/>
    <property type="match status" value="1"/>
</dbReference>
<protein>
    <submittedName>
        <fullName evidence="3">DNA helicase HerA, contains HAS-barrel and ATPase domains</fullName>
    </submittedName>
</protein>
<dbReference type="GO" id="GO:0004386">
    <property type="term" value="F:helicase activity"/>
    <property type="evidence" value="ECO:0007669"/>
    <property type="project" value="UniProtKB-KW"/>
</dbReference>
<dbReference type="InterPro" id="IPR027417">
    <property type="entry name" value="P-loop_NTPase"/>
</dbReference>
<evidence type="ECO:0000313" key="3">
    <source>
        <dbReference type="EMBL" id="SDV99340.1"/>
    </source>
</evidence>
<evidence type="ECO:0000313" key="4">
    <source>
        <dbReference type="Proteomes" id="UP000182429"/>
    </source>
</evidence>
<dbReference type="Proteomes" id="UP000182429">
    <property type="component" value="Unassembled WGS sequence"/>
</dbReference>
<keyword evidence="3" id="KW-0378">Hydrolase</keyword>
<reference evidence="3 4" key="1">
    <citation type="submission" date="2016-10" db="EMBL/GenBank/DDBJ databases">
        <authorList>
            <person name="de Groot N.N."/>
        </authorList>
    </citation>
    <scope>NUCLEOTIDE SEQUENCE [LARGE SCALE GENOMIC DNA]</scope>
    <source>
        <strain evidence="3 4">S3b</strain>
    </source>
</reference>
<dbReference type="SUPFAM" id="SSF52540">
    <property type="entry name" value="P-loop containing nucleoside triphosphate hydrolases"/>
    <property type="match status" value="1"/>
</dbReference>
<proteinExistence type="predicted"/>